<evidence type="ECO:0000313" key="2">
    <source>
        <dbReference type="EMBL" id="CAD1835960.1"/>
    </source>
</evidence>
<feature type="compositionally biased region" description="Low complexity" evidence="1">
    <location>
        <begin position="73"/>
        <end position="82"/>
    </location>
</feature>
<evidence type="ECO:0000256" key="1">
    <source>
        <dbReference type="SAM" id="MobiDB-lite"/>
    </source>
</evidence>
<protein>
    <submittedName>
        <fullName evidence="2">Uncharacterized protein</fullName>
    </submittedName>
</protein>
<reference evidence="2" key="1">
    <citation type="submission" date="2020-07" db="EMBL/GenBank/DDBJ databases">
        <authorList>
            <person name="Lin J."/>
        </authorList>
    </citation>
    <scope>NUCLEOTIDE SEQUENCE</scope>
</reference>
<feature type="compositionally biased region" description="Basic and acidic residues" evidence="1">
    <location>
        <begin position="34"/>
        <end position="54"/>
    </location>
</feature>
<name>A0A6V7PYY0_ANACO</name>
<sequence>MISETTQEDGIDIIAQTVSSSLVSRLVEREEEEASRLSELRENDSLNQTDENKPKGSTKLCTDVRGEESQTLSEPSRSSSGKRSIKTTDRNDPEQDTAVQCPLETIGCPSASNGFASLQTEEDIHEVDELGEELLQGAKGTQPMNQIGKERPYGSLTKASPRVVDAEENLHDQSRDILEKVHSISVRRAVKVLPHYGYRGVSTLFSRPSMLPLRPPVVGLAPFATPRLARLGLAHFARLSYRLGFVRQATASASDGFTIAHDCLSNASFLAANARVTESKQATLLALHSLNGSFRALPAC</sequence>
<proteinExistence type="predicted"/>
<accession>A0A6V7PYY0</accession>
<dbReference type="AlphaFoldDB" id="A0A6V7PYY0"/>
<feature type="region of interest" description="Disordered" evidence="1">
    <location>
        <begin position="32"/>
        <end position="96"/>
    </location>
</feature>
<dbReference type="EMBL" id="LR862153">
    <property type="protein sequence ID" value="CAD1835960.1"/>
    <property type="molecule type" value="Genomic_DNA"/>
</dbReference>
<organism evidence="2">
    <name type="scientific">Ananas comosus var. bracteatus</name>
    <name type="common">red pineapple</name>
    <dbReference type="NCBI Taxonomy" id="296719"/>
    <lineage>
        <taxon>Eukaryota</taxon>
        <taxon>Viridiplantae</taxon>
        <taxon>Streptophyta</taxon>
        <taxon>Embryophyta</taxon>
        <taxon>Tracheophyta</taxon>
        <taxon>Spermatophyta</taxon>
        <taxon>Magnoliopsida</taxon>
        <taxon>Liliopsida</taxon>
        <taxon>Poales</taxon>
        <taxon>Bromeliaceae</taxon>
        <taxon>Bromelioideae</taxon>
        <taxon>Ananas</taxon>
    </lineage>
</organism>
<gene>
    <name evidence="2" type="ORF">CB5_LOCUS19171</name>
</gene>